<protein>
    <submittedName>
        <fullName evidence="1">Phage protein, HK97 gp10 family</fullName>
    </submittedName>
</protein>
<evidence type="ECO:0000313" key="1">
    <source>
        <dbReference type="EMBL" id="PRC93085.1"/>
    </source>
</evidence>
<organism evidence="1 2">
    <name type="scientific">Solimicrobium silvestre</name>
    <dbReference type="NCBI Taxonomy" id="2099400"/>
    <lineage>
        <taxon>Bacteria</taxon>
        <taxon>Pseudomonadati</taxon>
        <taxon>Pseudomonadota</taxon>
        <taxon>Betaproteobacteria</taxon>
        <taxon>Burkholderiales</taxon>
        <taxon>Oxalobacteraceae</taxon>
        <taxon>Solimicrobium</taxon>
    </lineage>
</organism>
<dbReference type="RefSeq" id="WP_105531824.1">
    <property type="nucleotide sequence ID" value="NZ_PUGF01000009.1"/>
</dbReference>
<reference evidence="1 2" key="1">
    <citation type="submission" date="2018-02" db="EMBL/GenBank/DDBJ databases">
        <title>Solimicrobium silvestre gen. nov., sp. nov., isolated from alpine forest soil.</title>
        <authorList>
            <person name="Margesin R."/>
            <person name="Albuquerque L."/>
            <person name="Zhang D.-C."/>
            <person name="Froufe H.J.C."/>
            <person name="Severino R."/>
            <person name="Roxo I."/>
            <person name="Egas C."/>
            <person name="Da Costa M.S."/>
        </authorList>
    </citation>
    <scope>NUCLEOTIDE SEQUENCE [LARGE SCALE GENOMIC DNA]</scope>
    <source>
        <strain evidence="1 2">S20-91</strain>
    </source>
</reference>
<accession>A0A2S9GZC3</accession>
<dbReference type="OrthoDB" id="8613246at2"/>
<sequence>MANFDIEMSGDLFGVLTKFESKVREKVLFSGAAAMAKVIYDEAKINALKHTKSGTLYDAIYRVHSKDKSTEQKVTYEISWNKTRAPHGHLIEFGTVRAPAYPFIRPAFDRISDAIKAGQDRMREALNKRAS</sequence>
<name>A0A2S9GZC3_9BURK</name>
<dbReference type="Proteomes" id="UP000237839">
    <property type="component" value="Unassembled WGS sequence"/>
</dbReference>
<evidence type="ECO:0000313" key="2">
    <source>
        <dbReference type="Proteomes" id="UP000237839"/>
    </source>
</evidence>
<dbReference type="AlphaFoldDB" id="A0A2S9GZC3"/>
<gene>
    <name evidence="1" type="ORF">S2091_2171</name>
</gene>
<dbReference type="InterPro" id="IPR010064">
    <property type="entry name" value="HK97-gp10_tail"/>
</dbReference>
<keyword evidence="2" id="KW-1185">Reference proteome</keyword>
<comment type="caution">
    <text evidence="1">The sequence shown here is derived from an EMBL/GenBank/DDBJ whole genome shotgun (WGS) entry which is preliminary data.</text>
</comment>
<proteinExistence type="predicted"/>
<dbReference type="NCBIfam" id="TIGR01725">
    <property type="entry name" value="phge_HK97_gp10"/>
    <property type="match status" value="1"/>
</dbReference>
<dbReference type="EMBL" id="PUGF01000009">
    <property type="protein sequence ID" value="PRC93085.1"/>
    <property type="molecule type" value="Genomic_DNA"/>
</dbReference>